<keyword evidence="1" id="KW-0812">Transmembrane</keyword>
<dbReference type="AlphaFoldDB" id="A0A2M6WRV5"/>
<evidence type="ECO:0000313" key="3">
    <source>
        <dbReference type="Proteomes" id="UP000228964"/>
    </source>
</evidence>
<name>A0A2M6WRV5_9BACT</name>
<organism evidence="2 3">
    <name type="scientific">Candidatus Falkowbacteria bacterium CG10_big_fil_rev_8_21_14_0_10_38_22</name>
    <dbReference type="NCBI Taxonomy" id="1974564"/>
    <lineage>
        <taxon>Bacteria</taxon>
        <taxon>Candidatus Falkowiibacteriota</taxon>
    </lineage>
</organism>
<keyword evidence="1" id="KW-1133">Transmembrane helix</keyword>
<reference evidence="3" key="1">
    <citation type="submission" date="2017-09" db="EMBL/GenBank/DDBJ databases">
        <title>Depth-based differentiation of microbial function through sediment-hosted aquifers and enrichment of novel symbionts in the deep terrestrial subsurface.</title>
        <authorList>
            <person name="Probst A.J."/>
            <person name="Ladd B."/>
            <person name="Jarett J.K."/>
            <person name="Geller-Mcgrath D.E."/>
            <person name="Sieber C.M.K."/>
            <person name="Emerson J.B."/>
            <person name="Anantharaman K."/>
            <person name="Thomas B.C."/>
            <person name="Malmstrom R."/>
            <person name="Stieglmeier M."/>
            <person name="Klingl A."/>
            <person name="Woyke T."/>
            <person name="Ryan C.M."/>
            <person name="Banfield J.F."/>
        </authorList>
    </citation>
    <scope>NUCLEOTIDE SEQUENCE [LARGE SCALE GENOMIC DNA]</scope>
</reference>
<comment type="caution">
    <text evidence="2">The sequence shown here is derived from an EMBL/GenBank/DDBJ whole genome shotgun (WGS) entry which is preliminary data.</text>
</comment>
<evidence type="ECO:0000313" key="2">
    <source>
        <dbReference type="EMBL" id="PIT95504.1"/>
    </source>
</evidence>
<sequence>MPSKSFYQTQSGVALLITILLMSLILFLSIYVLSFSLTEDRIARSQTWGEKTYYLAEAGMQEMVWKLKNDAAYKQNFETNPSWTAEFTRDNPFGAASGSYTVTLTNSSLAHGQITSTAAIDIGADKTSRRVVKVYVYKALGQSDLKDNCGYADGNIDISASAVDFHNGSAHSNNNFTINNASLVNIDQDLNAVNQYIESLSSTVNVGGTVHAANYLPAATPIDMPAIDFDSADPNSYKNKATIVYTQTQFKNLMKANQNLTLAGPITYVDGDVELRGGQQLTINGVLVIGRDLIVGHYFTWTGGRFGLSSITVNYTPDQPAGIFAKRKINFELWTGDIDITGLIYANDQLNILSLPLGGNGFTVVGGLVGRKLTVTSTWNTIDITFDNGVITDALGATQFSPVITVEHWEEEY</sequence>
<protein>
    <recommendedName>
        <fullName evidence="4">Type 4 fimbrial biogenesis protein PilX N-terminal domain-containing protein</fullName>
    </recommendedName>
</protein>
<accession>A0A2M6WRV5</accession>
<proteinExistence type="predicted"/>
<gene>
    <name evidence="2" type="ORF">COT96_00885</name>
</gene>
<dbReference type="EMBL" id="PFAO01000020">
    <property type="protein sequence ID" value="PIT95504.1"/>
    <property type="molecule type" value="Genomic_DNA"/>
</dbReference>
<evidence type="ECO:0000256" key="1">
    <source>
        <dbReference type="SAM" id="Phobius"/>
    </source>
</evidence>
<dbReference type="Proteomes" id="UP000228964">
    <property type="component" value="Unassembled WGS sequence"/>
</dbReference>
<evidence type="ECO:0008006" key="4">
    <source>
        <dbReference type="Google" id="ProtNLM"/>
    </source>
</evidence>
<feature type="transmembrane region" description="Helical" evidence="1">
    <location>
        <begin position="12"/>
        <end position="33"/>
    </location>
</feature>
<keyword evidence="1" id="KW-0472">Membrane</keyword>